<dbReference type="AlphaFoldDB" id="M3I7V5"/>
<evidence type="ECO:0000313" key="2">
    <source>
        <dbReference type="Proteomes" id="UP000011776"/>
    </source>
</evidence>
<sequence>MSLYGETGEEGLLTGAIFFTRKLSSKLVGESPIRVNARAR</sequence>
<reference evidence="1 2" key="1">
    <citation type="submission" date="2013-02" db="EMBL/GenBank/DDBJ databases">
        <authorList>
            <person name="Harkins D.M."/>
            <person name="Durkin A.S."/>
            <person name="Brinkac L.M."/>
            <person name="Haft D.H."/>
            <person name="Selengut J.D."/>
            <person name="Sanka R."/>
            <person name="DePew J."/>
            <person name="Purushe J."/>
            <person name="Tulsiani S.M."/>
            <person name="Graham G.C."/>
            <person name="Burns M.-A."/>
            <person name="Dohnt M.F."/>
            <person name="Smythe L.D."/>
            <person name="McKay D.B."/>
            <person name="Craig S.B."/>
            <person name="Vinetz J.M."/>
            <person name="Sutton G.G."/>
            <person name="Nierman W.C."/>
            <person name="Fouts D.E."/>
        </authorList>
    </citation>
    <scope>NUCLEOTIDE SEQUENCE [LARGE SCALE GENOMIC DNA]</scope>
    <source>
        <strain evidence="1 2">LT2186</strain>
    </source>
</reference>
<protein>
    <submittedName>
        <fullName evidence="1">Uncharacterized protein</fullName>
    </submittedName>
</protein>
<name>M3I7V5_LEPIR</name>
<proteinExistence type="predicted"/>
<comment type="caution">
    <text evidence="1">The sequence shown here is derived from an EMBL/GenBank/DDBJ whole genome shotgun (WGS) entry which is preliminary data.</text>
</comment>
<gene>
    <name evidence="1" type="ORF">LEP1GSC151_3139</name>
</gene>
<dbReference type="Proteomes" id="UP000011776">
    <property type="component" value="Unassembled WGS sequence"/>
</dbReference>
<dbReference type="EMBL" id="AFME02000132">
    <property type="protein sequence ID" value="EMG11937.1"/>
    <property type="molecule type" value="Genomic_DNA"/>
</dbReference>
<organism evidence="1 2">
    <name type="scientific">Leptospira interrogans serovar Grippotyphosa str. LT2186</name>
    <dbReference type="NCBI Taxonomy" id="1001599"/>
    <lineage>
        <taxon>Bacteria</taxon>
        <taxon>Pseudomonadati</taxon>
        <taxon>Spirochaetota</taxon>
        <taxon>Spirochaetia</taxon>
        <taxon>Leptospirales</taxon>
        <taxon>Leptospiraceae</taxon>
        <taxon>Leptospira</taxon>
    </lineage>
</organism>
<evidence type="ECO:0000313" key="1">
    <source>
        <dbReference type="EMBL" id="EMG11937.1"/>
    </source>
</evidence>
<accession>M3I7V5</accession>
<dbReference type="BioCyc" id="LINT1001599:G11K9-3984-MONOMER"/>